<keyword evidence="8" id="KW-1185">Reference proteome</keyword>
<organism evidence="7 8">
    <name type="scientific">Peptostreptococcus porci</name>
    <dbReference type="NCBI Taxonomy" id="2652282"/>
    <lineage>
        <taxon>Bacteria</taxon>
        <taxon>Bacillati</taxon>
        <taxon>Bacillota</taxon>
        <taxon>Clostridia</taxon>
        <taxon>Peptostreptococcales</taxon>
        <taxon>Peptostreptococcaceae</taxon>
        <taxon>Peptostreptococcus</taxon>
    </lineage>
</organism>
<sequence>MKYDFNEIIDRRNTNALNTDGFRSYIFHAGPEKKFPYKDEEFVRMWVADMEFATPPEICSAIKNRVEKRIFGYTMVFDDRYYNALSNWCKSKYDWEFDKEELTFSPGIIPALYQLSETLLAPEEKILFVTPAYGFFKHAATYNEAGMVFSKLKKENGHFEIDFDDFAKKASDPMVKLVFWCNPHNPSGRVWTRDELEKIAKIIEDNNLWVISDEIHCDLLRNGKKHIPLGKVMPDYNKLITCMSASKTFNIAGLMFSNIIIRNVDLRNKFKERDKTIGFVNPLSLAAHTAAYEKCDEWLQELKSYLDNNMIFLKEYLDKNLPNAIFEIPEATYLAWVDLSKCLPEIEDMASFFANEAGVLLEGGDDLFVDNAQGYIRLNLAMPKSIIETGLNRMTEAINKYNKNV</sequence>
<dbReference type="AlphaFoldDB" id="A0A6N7XE87"/>
<reference evidence="7 8" key="1">
    <citation type="submission" date="2019-08" db="EMBL/GenBank/DDBJ databases">
        <title>In-depth cultivation of the pig gut microbiome towards novel bacterial diversity and tailored functional studies.</title>
        <authorList>
            <person name="Wylensek D."/>
            <person name="Hitch T.C.A."/>
            <person name="Clavel T."/>
        </authorList>
    </citation>
    <scope>NUCLEOTIDE SEQUENCE [LARGE SCALE GENOMIC DNA]</scope>
    <source>
        <strain evidence="7 8">WCA-SAB-591-4A-A</strain>
    </source>
</reference>
<comment type="cofactor">
    <cofactor evidence="1">
        <name>pyridoxal 5'-phosphate</name>
        <dbReference type="ChEBI" id="CHEBI:597326"/>
    </cofactor>
</comment>
<dbReference type="InterPro" id="IPR027619">
    <property type="entry name" value="C-S_lyase_PatB-like"/>
</dbReference>
<dbReference type="RefSeq" id="WP_154538042.1">
    <property type="nucleotide sequence ID" value="NZ_JAXEEZ010000077.1"/>
</dbReference>
<accession>A0A6N7XE87</accession>
<dbReference type="InterPro" id="IPR051798">
    <property type="entry name" value="Class-II_PLP-Dep_Aminotrans"/>
</dbReference>
<evidence type="ECO:0000256" key="3">
    <source>
        <dbReference type="ARBA" id="ARBA00022898"/>
    </source>
</evidence>
<evidence type="ECO:0000256" key="1">
    <source>
        <dbReference type="ARBA" id="ARBA00001933"/>
    </source>
</evidence>
<comment type="caution">
    <text evidence="7">The sequence shown here is derived from an EMBL/GenBank/DDBJ whole genome shotgun (WGS) entry which is preliminary data.</text>
</comment>
<feature type="domain" description="Aminotransferase class I/classII large" evidence="6">
    <location>
        <begin position="50"/>
        <end position="391"/>
    </location>
</feature>
<evidence type="ECO:0000256" key="4">
    <source>
        <dbReference type="ARBA" id="ARBA00023239"/>
    </source>
</evidence>
<evidence type="ECO:0000313" key="8">
    <source>
        <dbReference type="Proteomes" id="UP000440713"/>
    </source>
</evidence>
<evidence type="ECO:0000256" key="2">
    <source>
        <dbReference type="ARBA" id="ARBA00012224"/>
    </source>
</evidence>
<dbReference type="InterPro" id="IPR015424">
    <property type="entry name" value="PyrdxlP-dep_Trfase"/>
</dbReference>
<evidence type="ECO:0000256" key="5">
    <source>
        <dbReference type="ARBA" id="ARBA00037974"/>
    </source>
</evidence>
<dbReference type="CDD" id="cd00609">
    <property type="entry name" value="AAT_like"/>
    <property type="match status" value="1"/>
</dbReference>
<dbReference type="EMBL" id="VUNE01000003">
    <property type="protein sequence ID" value="MST62662.1"/>
    <property type="molecule type" value="Genomic_DNA"/>
</dbReference>
<dbReference type="Proteomes" id="UP000440713">
    <property type="component" value="Unassembled WGS sequence"/>
</dbReference>
<protein>
    <recommendedName>
        <fullName evidence="2">cysteine-S-conjugate beta-lyase</fullName>
        <ecNumber evidence="2">4.4.1.13</ecNumber>
    </recommendedName>
</protein>
<evidence type="ECO:0000259" key="6">
    <source>
        <dbReference type="Pfam" id="PF00155"/>
    </source>
</evidence>
<dbReference type="InterPro" id="IPR015422">
    <property type="entry name" value="PyrdxlP-dep_Trfase_small"/>
</dbReference>
<dbReference type="Gene3D" id="3.40.640.10">
    <property type="entry name" value="Type I PLP-dependent aspartate aminotransferase-like (Major domain)"/>
    <property type="match status" value="1"/>
</dbReference>
<name>A0A6N7XE87_9FIRM</name>
<gene>
    <name evidence="7" type="ORF">FYJ71_06750</name>
</gene>
<dbReference type="EC" id="4.4.1.13" evidence="2"/>
<keyword evidence="4 7" id="KW-0456">Lyase</keyword>
<dbReference type="PANTHER" id="PTHR43525">
    <property type="entry name" value="PROTEIN MALY"/>
    <property type="match status" value="1"/>
</dbReference>
<dbReference type="GO" id="GO:0047804">
    <property type="term" value="F:cysteine-S-conjugate beta-lyase activity"/>
    <property type="evidence" value="ECO:0007669"/>
    <property type="project" value="UniProtKB-EC"/>
</dbReference>
<comment type="similarity">
    <text evidence="5">Belongs to the class-II pyridoxal-phosphate-dependent aminotransferase family. MalY/PatB cystathionine beta-lyase subfamily.</text>
</comment>
<dbReference type="InterPro" id="IPR004839">
    <property type="entry name" value="Aminotransferase_I/II_large"/>
</dbReference>
<evidence type="ECO:0000313" key="7">
    <source>
        <dbReference type="EMBL" id="MST62662.1"/>
    </source>
</evidence>
<dbReference type="InterPro" id="IPR015421">
    <property type="entry name" value="PyrdxlP-dep_Trfase_major"/>
</dbReference>
<dbReference type="Pfam" id="PF00155">
    <property type="entry name" value="Aminotran_1_2"/>
    <property type="match status" value="1"/>
</dbReference>
<proteinExistence type="inferred from homology"/>
<dbReference type="GO" id="GO:0030170">
    <property type="term" value="F:pyridoxal phosphate binding"/>
    <property type="evidence" value="ECO:0007669"/>
    <property type="project" value="InterPro"/>
</dbReference>
<dbReference type="Gene3D" id="3.90.1150.10">
    <property type="entry name" value="Aspartate Aminotransferase, domain 1"/>
    <property type="match status" value="1"/>
</dbReference>
<dbReference type="NCBIfam" id="TIGR04350">
    <property type="entry name" value="C_S_lyase_PatB"/>
    <property type="match status" value="1"/>
</dbReference>
<dbReference type="PANTHER" id="PTHR43525:SF1">
    <property type="entry name" value="PROTEIN MALY"/>
    <property type="match status" value="1"/>
</dbReference>
<dbReference type="SUPFAM" id="SSF53383">
    <property type="entry name" value="PLP-dependent transferases"/>
    <property type="match status" value="1"/>
</dbReference>
<keyword evidence="3" id="KW-0663">Pyridoxal phosphate</keyword>